<dbReference type="PANTHER" id="PTHR43591">
    <property type="entry name" value="METHYLTRANSFERASE"/>
    <property type="match status" value="1"/>
</dbReference>
<dbReference type="CDD" id="cd02440">
    <property type="entry name" value="AdoMet_MTases"/>
    <property type="match status" value="1"/>
</dbReference>
<organism evidence="2 3">
    <name type="scientific">Eiseniibacteriota bacterium</name>
    <dbReference type="NCBI Taxonomy" id="2212470"/>
    <lineage>
        <taxon>Bacteria</taxon>
        <taxon>Candidatus Eiseniibacteriota</taxon>
    </lineage>
</organism>
<dbReference type="Proteomes" id="UP000777784">
    <property type="component" value="Unassembled WGS sequence"/>
</dbReference>
<keyword evidence="2" id="KW-0808">Transferase</keyword>
<dbReference type="SUPFAM" id="SSF158997">
    <property type="entry name" value="Trm112p-like"/>
    <property type="match status" value="1"/>
</dbReference>
<gene>
    <name evidence="2" type="ORF">KJ970_20295</name>
</gene>
<dbReference type="GO" id="GO:0008757">
    <property type="term" value="F:S-adenosylmethionine-dependent methyltransferase activity"/>
    <property type="evidence" value="ECO:0007669"/>
    <property type="project" value="InterPro"/>
</dbReference>
<dbReference type="InterPro" id="IPR029063">
    <property type="entry name" value="SAM-dependent_MTases_sf"/>
</dbReference>
<evidence type="ECO:0000313" key="3">
    <source>
        <dbReference type="Proteomes" id="UP000777784"/>
    </source>
</evidence>
<proteinExistence type="predicted"/>
<dbReference type="EMBL" id="JAHJDP010000118">
    <property type="protein sequence ID" value="MBU2693265.1"/>
    <property type="molecule type" value="Genomic_DNA"/>
</dbReference>
<name>A0A948W8F4_UNCEI</name>
<dbReference type="GO" id="GO:0032259">
    <property type="term" value="P:methylation"/>
    <property type="evidence" value="ECO:0007669"/>
    <property type="project" value="UniProtKB-KW"/>
</dbReference>
<dbReference type="PANTHER" id="PTHR43591:SF24">
    <property type="entry name" value="2-METHOXY-6-POLYPRENYL-1,4-BENZOQUINOL METHYLASE, MITOCHONDRIAL"/>
    <property type="match status" value="1"/>
</dbReference>
<dbReference type="Gene3D" id="2.20.25.10">
    <property type="match status" value="1"/>
</dbReference>
<reference evidence="2" key="1">
    <citation type="submission" date="2021-05" db="EMBL/GenBank/DDBJ databases">
        <title>Energy efficiency and biological interactions define the core microbiome of deep oligotrophic groundwater.</title>
        <authorList>
            <person name="Mehrshad M."/>
            <person name="Lopez-Fernandez M."/>
            <person name="Bell E."/>
            <person name="Bernier-Latmani R."/>
            <person name="Bertilsson S."/>
            <person name="Dopson M."/>
        </authorList>
    </citation>
    <scope>NUCLEOTIDE SEQUENCE</scope>
    <source>
        <strain evidence="2">Modern_marine.mb.64</strain>
    </source>
</reference>
<dbReference type="Gene3D" id="3.40.50.150">
    <property type="entry name" value="Vaccinia Virus protein VP39"/>
    <property type="match status" value="1"/>
</dbReference>
<dbReference type="SUPFAM" id="SSF53335">
    <property type="entry name" value="S-adenosyl-L-methionine-dependent methyltransferases"/>
    <property type="match status" value="1"/>
</dbReference>
<comment type="caution">
    <text evidence="2">The sequence shown here is derived from an EMBL/GenBank/DDBJ whole genome shotgun (WGS) entry which is preliminary data.</text>
</comment>
<dbReference type="Pfam" id="PF03966">
    <property type="entry name" value="Trm112p"/>
    <property type="match status" value="1"/>
</dbReference>
<accession>A0A948W8F4</accession>
<evidence type="ECO:0000313" key="2">
    <source>
        <dbReference type="EMBL" id="MBU2693265.1"/>
    </source>
</evidence>
<protein>
    <submittedName>
        <fullName evidence="2">Methyltransferase domain-containing protein</fullName>
    </submittedName>
</protein>
<dbReference type="AlphaFoldDB" id="A0A948W8F4"/>
<dbReference type="Pfam" id="PF08241">
    <property type="entry name" value="Methyltransf_11"/>
    <property type="match status" value="1"/>
</dbReference>
<sequence>MRSQTLDILCCPLCRGGLDITHRRAVSPEGRLRDGVLACRLCKTRYPVLSWVPRLITPEAFTASEHAMLNACGKDRADSPSVIEEERLSPAEIENRIRRQVLDKVAYKGGSEKLRVRAEMDVEYRISHTEEKGKFVRTADHYLAEPPKTILDLGGGQGGTLSAFRERYKPETAILLDIDPEWMEVAWLRDPDTEVIRGDANQMPFKDGSIDLLVSTATLEHLPRWRTSLEEMARVSRQGLLCYGPNGLFPYDFGHLDTPFVTWLPNGPASWVALLWHRLRRTGRTFDSMKNELEETFYIPRPTVARLLRRQGLNVKNAFSEFLKHSVEEGYHPRAGRLKRLLYRNPWMRRCFCGTLSFACMEPNVYLFYRRP</sequence>
<feature type="domain" description="Methyltransferase type 11" evidence="1">
    <location>
        <begin position="151"/>
        <end position="239"/>
    </location>
</feature>
<dbReference type="InterPro" id="IPR005651">
    <property type="entry name" value="Trm112-like"/>
</dbReference>
<evidence type="ECO:0000259" key="1">
    <source>
        <dbReference type="Pfam" id="PF08241"/>
    </source>
</evidence>
<keyword evidence="2" id="KW-0489">Methyltransferase</keyword>
<dbReference type="InterPro" id="IPR013216">
    <property type="entry name" value="Methyltransf_11"/>
</dbReference>